<dbReference type="Proteomes" id="UP000244855">
    <property type="component" value="Unassembled WGS sequence"/>
</dbReference>
<dbReference type="EMBL" id="KZ805374">
    <property type="protein sequence ID" value="PVI00383.1"/>
    <property type="molecule type" value="Genomic_DNA"/>
</dbReference>
<dbReference type="AlphaFoldDB" id="A0A2V1DQ59"/>
<reference evidence="2 3" key="1">
    <citation type="journal article" date="2018" name="Sci. Rep.">
        <title>Comparative genomics provides insights into the lifestyle and reveals functional heterogeneity of dark septate endophytic fungi.</title>
        <authorList>
            <person name="Knapp D.G."/>
            <person name="Nemeth J.B."/>
            <person name="Barry K."/>
            <person name="Hainaut M."/>
            <person name="Henrissat B."/>
            <person name="Johnson J."/>
            <person name="Kuo A."/>
            <person name="Lim J.H.P."/>
            <person name="Lipzen A."/>
            <person name="Nolan M."/>
            <person name="Ohm R.A."/>
            <person name="Tamas L."/>
            <person name="Grigoriev I.V."/>
            <person name="Spatafora J.W."/>
            <person name="Nagy L.G."/>
            <person name="Kovacs G.M."/>
        </authorList>
    </citation>
    <scope>NUCLEOTIDE SEQUENCE [LARGE SCALE GENOMIC DNA]</scope>
    <source>
        <strain evidence="2 3">DSE2036</strain>
    </source>
</reference>
<feature type="compositionally biased region" description="Low complexity" evidence="1">
    <location>
        <begin position="105"/>
        <end position="116"/>
    </location>
</feature>
<feature type="region of interest" description="Disordered" evidence="1">
    <location>
        <begin position="105"/>
        <end position="164"/>
    </location>
</feature>
<name>A0A2V1DQ59_9PLEO</name>
<feature type="compositionally biased region" description="Polar residues" evidence="1">
    <location>
        <begin position="117"/>
        <end position="141"/>
    </location>
</feature>
<feature type="compositionally biased region" description="Polar residues" evidence="1">
    <location>
        <begin position="10"/>
        <end position="20"/>
    </location>
</feature>
<feature type="region of interest" description="Disordered" evidence="1">
    <location>
        <begin position="1"/>
        <end position="21"/>
    </location>
</feature>
<organism evidence="2 3">
    <name type="scientific">Periconia macrospinosa</name>
    <dbReference type="NCBI Taxonomy" id="97972"/>
    <lineage>
        <taxon>Eukaryota</taxon>
        <taxon>Fungi</taxon>
        <taxon>Dikarya</taxon>
        <taxon>Ascomycota</taxon>
        <taxon>Pezizomycotina</taxon>
        <taxon>Dothideomycetes</taxon>
        <taxon>Pleosporomycetidae</taxon>
        <taxon>Pleosporales</taxon>
        <taxon>Massarineae</taxon>
        <taxon>Periconiaceae</taxon>
        <taxon>Periconia</taxon>
    </lineage>
</organism>
<accession>A0A2V1DQ59</accession>
<sequence length="226" mass="25346">MPSPPLKQRGGTTAQRNSAKYYSPHTRIHMPILTIEITECEEGIKIYTQPASFGRRRQAQRCGRRSAGSFWRPSHVAKAIPCYIPHEKSLDRTLPAASFTRGTALTPLPQKLPQQQCRTARQNQAKQSRSSIGKPQISQPADVSKAPPSAPRPVRIADCTPTSSKPKEKALILSVSSLQEYTQSMVKLEYQGMMDEEGLFCGHDIRQSDHSIFADWDTGTWQNWEI</sequence>
<evidence type="ECO:0000313" key="2">
    <source>
        <dbReference type="EMBL" id="PVI00383.1"/>
    </source>
</evidence>
<evidence type="ECO:0000313" key="3">
    <source>
        <dbReference type="Proteomes" id="UP000244855"/>
    </source>
</evidence>
<proteinExistence type="predicted"/>
<keyword evidence="3" id="KW-1185">Reference proteome</keyword>
<gene>
    <name evidence="2" type="ORF">DM02DRAFT_628559</name>
</gene>
<evidence type="ECO:0000256" key="1">
    <source>
        <dbReference type="SAM" id="MobiDB-lite"/>
    </source>
</evidence>
<protein>
    <submittedName>
        <fullName evidence="2">Uncharacterized protein</fullName>
    </submittedName>
</protein>